<dbReference type="SUPFAM" id="SSF53448">
    <property type="entry name" value="Nucleotide-diphospho-sugar transferases"/>
    <property type="match status" value="1"/>
</dbReference>
<dbReference type="InterPro" id="IPR029044">
    <property type="entry name" value="Nucleotide-diphossugar_trans"/>
</dbReference>
<dbReference type="InterPro" id="IPR001173">
    <property type="entry name" value="Glyco_trans_2-like"/>
</dbReference>
<dbReference type="RefSeq" id="WP_146876566.1">
    <property type="nucleotide sequence ID" value="NZ_BJXV01000030.1"/>
</dbReference>
<dbReference type="Proteomes" id="UP000321303">
    <property type="component" value="Unassembled WGS sequence"/>
</dbReference>
<feature type="domain" description="Glycosyltransferase 2-like" evidence="4">
    <location>
        <begin position="12"/>
        <end position="168"/>
    </location>
</feature>
<dbReference type="AlphaFoldDB" id="A0A511USU0"/>
<dbReference type="EMBL" id="BJXV01000030">
    <property type="protein sequence ID" value="GEN29659.1"/>
    <property type="molecule type" value="Genomic_DNA"/>
</dbReference>
<dbReference type="OrthoDB" id="9801954at2"/>
<accession>A0A511USU0</accession>
<comment type="similarity">
    <text evidence="1">Belongs to the glycosyltransferase 2 family.</text>
</comment>
<reference evidence="5 6" key="1">
    <citation type="submission" date="2019-07" db="EMBL/GenBank/DDBJ databases">
        <title>Whole genome shotgun sequence of Halomonas variabilis NBRC 102410.</title>
        <authorList>
            <person name="Hosoyama A."/>
            <person name="Uohara A."/>
            <person name="Ohji S."/>
            <person name="Ichikawa N."/>
        </authorList>
    </citation>
    <scope>NUCLEOTIDE SEQUENCE [LARGE SCALE GENOMIC DNA]</scope>
    <source>
        <strain evidence="5 6">NBRC 102410</strain>
    </source>
</reference>
<dbReference type="PANTHER" id="PTHR43685:SF5">
    <property type="entry name" value="GLYCOSYLTRANSFERASE EPSE-RELATED"/>
    <property type="match status" value="1"/>
</dbReference>
<gene>
    <name evidence="5" type="ORF">HVA01_33050</name>
</gene>
<name>A0A511USU0_9GAMM</name>
<dbReference type="InterPro" id="IPR050834">
    <property type="entry name" value="Glycosyltransf_2"/>
</dbReference>
<dbReference type="Pfam" id="PF00535">
    <property type="entry name" value="Glycos_transf_2"/>
    <property type="match status" value="1"/>
</dbReference>
<organism evidence="5 6">
    <name type="scientific">Halovibrio variabilis</name>
    <dbReference type="NCBI Taxonomy" id="31910"/>
    <lineage>
        <taxon>Bacteria</taxon>
        <taxon>Pseudomonadati</taxon>
        <taxon>Pseudomonadota</taxon>
        <taxon>Gammaproteobacteria</taxon>
        <taxon>Oceanospirillales</taxon>
        <taxon>Halomonadaceae</taxon>
        <taxon>Halovibrio</taxon>
    </lineage>
</organism>
<dbReference type="PANTHER" id="PTHR43685">
    <property type="entry name" value="GLYCOSYLTRANSFERASE"/>
    <property type="match status" value="1"/>
</dbReference>
<dbReference type="Gene3D" id="3.90.550.10">
    <property type="entry name" value="Spore Coat Polysaccharide Biosynthesis Protein SpsA, Chain A"/>
    <property type="match status" value="1"/>
</dbReference>
<protein>
    <recommendedName>
        <fullName evidence="4">Glycosyltransferase 2-like domain-containing protein</fullName>
    </recommendedName>
</protein>
<evidence type="ECO:0000313" key="6">
    <source>
        <dbReference type="Proteomes" id="UP000321303"/>
    </source>
</evidence>
<proteinExistence type="inferred from homology"/>
<keyword evidence="6" id="KW-1185">Reference proteome</keyword>
<dbReference type="GO" id="GO:0016757">
    <property type="term" value="F:glycosyltransferase activity"/>
    <property type="evidence" value="ECO:0007669"/>
    <property type="project" value="UniProtKB-KW"/>
</dbReference>
<evidence type="ECO:0000256" key="3">
    <source>
        <dbReference type="ARBA" id="ARBA00022679"/>
    </source>
</evidence>
<keyword evidence="2" id="KW-0328">Glycosyltransferase</keyword>
<evidence type="ECO:0000256" key="2">
    <source>
        <dbReference type="ARBA" id="ARBA00022676"/>
    </source>
</evidence>
<keyword evidence="3" id="KW-0808">Transferase</keyword>
<comment type="caution">
    <text evidence="5">The sequence shown here is derived from an EMBL/GenBank/DDBJ whole genome shotgun (WGS) entry which is preliminary data.</text>
</comment>
<evidence type="ECO:0000256" key="1">
    <source>
        <dbReference type="ARBA" id="ARBA00006739"/>
    </source>
</evidence>
<sequence length="298" mass="34721">MCTENKAVPKVSIVCAWYNRADYIKDTVDSLLNQDFDDYEIIISNDGSTDPRVKKILDSYSDPKLTIIHKENEGFTKTLKMLMEKSRAPFVAIQGAGDLSYANRLRKQYEVLSNDENVGAVGSGFDVGIEGMKKIKYRPPIDTSKVEELKKNVPFTHGTIMYRKYSYLQAGGYDTRFKYCSDWDLYFRILSVCEIKAIDEPLYKKIEFNDGFSFSPVHKFSQDLYKEAAINRSSDREKVVDSLDLRAKQIKPYQPYYLYQSARYAASLLKRRNFRKSFMWFRYFSSSFFQLHKNILGK</sequence>
<evidence type="ECO:0000259" key="4">
    <source>
        <dbReference type="Pfam" id="PF00535"/>
    </source>
</evidence>
<evidence type="ECO:0000313" key="5">
    <source>
        <dbReference type="EMBL" id="GEN29659.1"/>
    </source>
</evidence>